<comment type="cofactor">
    <cofactor evidence="1 16">
        <name>Mg(2+)</name>
        <dbReference type="ChEBI" id="CHEBI:18420"/>
    </cofactor>
</comment>
<evidence type="ECO:0000256" key="5">
    <source>
        <dbReference type="ARBA" id="ARBA00022634"/>
    </source>
</evidence>
<evidence type="ECO:0000256" key="13">
    <source>
        <dbReference type="ARBA" id="ARBA00023242"/>
    </source>
</evidence>
<feature type="binding site" evidence="16">
    <location>
        <position position="339"/>
    </location>
    <ligand>
        <name>Mg(2+)</name>
        <dbReference type="ChEBI" id="CHEBI:18420"/>
    </ligand>
</feature>
<evidence type="ECO:0000256" key="16">
    <source>
        <dbReference type="PIRSR" id="PIRSR000817-1"/>
    </source>
</evidence>
<dbReference type="InterPro" id="IPR037160">
    <property type="entry name" value="DNA_Pol_thumb_sf"/>
</dbReference>
<keyword evidence="6 15" id="KW-0808">Transferase</keyword>
<keyword evidence="13 15" id="KW-0539">Nucleus</keyword>
<evidence type="ECO:0000256" key="15">
    <source>
        <dbReference type="PIRNR" id="PIRNR000817"/>
    </source>
</evidence>
<dbReference type="Pfam" id="PF14791">
    <property type="entry name" value="DNA_pol_B_thumb"/>
    <property type="match status" value="1"/>
</dbReference>
<dbReference type="Pfam" id="PF14792">
    <property type="entry name" value="DNA_pol_B_palm"/>
    <property type="match status" value="1"/>
</dbReference>
<dbReference type="Gene3D" id="1.10.150.110">
    <property type="entry name" value="DNA polymerase beta, N-terminal domain-like"/>
    <property type="match status" value="1"/>
</dbReference>
<evidence type="ECO:0000256" key="8">
    <source>
        <dbReference type="ARBA" id="ARBA00022723"/>
    </source>
</evidence>
<dbReference type="InterPro" id="IPR018944">
    <property type="entry name" value="DNA_pol_lambd_fingers_domain"/>
</dbReference>
<evidence type="ECO:0000256" key="12">
    <source>
        <dbReference type="ARBA" id="ARBA00023204"/>
    </source>
</evidence>
<dbReference type="PRINTS" id="PR00869">
    <property type="entry name" value="DNAPOLX"/>
</dbReference>
<comment type="catalytic activity">
    <reaction evidence="14">
        <text>DNA(n) + a 2'-deoxyribonucleoside 5'-triphosphate = DNA(n+1) + diphosphate</text>
        <dbReference type="Rhea" id="RHEA:22508"/>
        <dbReference type="Rhea" id="RHEA-COMP:17339"/>
        <dbReference type="Rhea" id="RHEA-COMP:17340"/>
        <dbReference type="ChEBI" id="CHEBI:33019"/>
        <dbReference type="ChEBI" id="CHEBI:61560"/>
        <dbReference type="ChEBI" id="CHEBI:173112"/>
        <dbReference type="EC" id="2.7.7.7"/>
    </reaction>
</comment>
<sequence>MAGYSNKETEEGVGLLSGGDRKNDTLVFVVPHKIGKVRYDILKSASEKNKICTTKTFSSHVTHVVTECSSKAQLFRLMKWTEGSPLYRSARYLKLSWLTDSIKNKSPVEIVNCHLLSDDELESKCQELHAAKEESKLVSKYECQRSTPLHHQNENLTDALSAVEEEAEILDRKEDYSRALAFCKAACSLKCLTKPVSSIQDIKGLPNIGDHSRDIIKEILENGFSREVERIKNDHSLQKKKMFMSIYGVGPSTARKWVDVLQLATIEDVINCPSINPRKEARLAYGIAFHEDLKQQVGRTTAMRIRDIVHNELKTLDGEVTVEVTGGFRRGKQFGHDVDLLISHPVEGRETGLLQKLIHRLNSKGLILHGVMEESTFSEEMLSKSSKLTPKGQLDHFEKWIGIMKFPKNLETTPQDSVRDRKETIKDEFKEEGKKRIKLDHSLTVTDHNHIGSGLQEQINKSFQKSSTSYSPSPASLPSSSDLSELVKLAQSEREWRASRVDLIIAPASQYAYALVGWTGSKMFNRSLRLYAQRELDMKLTSHGLFDMKQRKPIQASSEQEVFEILKLQYRNPEERNC</sequence>
<dbReference type="SMART" id="SM00483">
    <property type="entry name" value="POLXc"/>
    <property type="match status" value="1"/>
</dbReference>
<dbReference type="STRING" id="7574.A0A1S3J3Y6"/>
<dbReference type="OrthoDB" id="205514at2759"/>
<accession>A0A1S3J3Y6</accession>
<evidence type="ECO:0000313" key="20">
    <source>
        <dbReference type="RefSeq" id="XP_013405127.1"/>
    </source>
</evidence>
<dbReference type="GO" id="GO:0005634">
    <property type="term" value="C:nucleus"/>
    <property type="evidence" value="ECO:0007669"/>
    <property type="project" value="UniProtKB-SubCell"/>
</dbReference>
<evidence type="ECO:0000256" key="3">
    <source>
        <dbReference type="ARBA" id="ARBA00008323"/>
    </source>
</evidence>
<dbReference type="RefSeq" id="XP_013405127.1">
    <property type="nucleotide sequence ID" value="XM_013549673.1"/>
</dbReference>
<dbReference type="PANTHER" id="PTHR11276">
    <property type="entry name" value="DNA POLYMERASE TYPE-X FAMILY MEMBER"/>
    <property type="match status" value="1"/>
</dbReference>
<organism evidence="19 20">
    <name type="scientific">Lingula anatina</name>
    <name type="common">Brachiopod</name>
    <name type="synonym">Lingula unguis</name>
    <dbReference type="NCBI Taxonomy" id="7574"/>
    <lineage>
        <taxon>Eukaryota</taxon>
        <taxon>Metazoa</taxon>
        <taxon>Spiralia</taxon>
        <taxon>Lophotrochozoa</taxon>
        <taxon>Brachiopoda</taxon>
        <taxon>Linguliformea</taxon>
        <taxon>Lingulata</taxon>
        <taxon>Lingulida</taxon>
        <taxon>Linguloidea</taxon>
        <taxon>Lingulidae</taxon>
        <taxon>Lingula</taxon>
    </lineage>
</organism>
<feature type="region of interest" description="Disordered" evidence="17">
    <location>
        <begin position="462"/>
        <end position="482"/>
    </location>
</feature>
<evidence type="ECO:0000256" key="11">
    <source>
        <dbReference type="ARBA" id="ARBA00022932"/>
    </source>
</evidence>
<keyword evidence="9" id="KW-0227">DNA damage</keyword>
<evidence type="ECO:0000256" key="6">
    <source>
        <dbReference type="ARBA" id="ARBA00022679"/>
    </source>
</evidence>
<dbReference type="EC" id="2.7.7.7" evidence="4"/>
<evidence type="ECO:0000256" key="4">
    <source>
        <dbReference type="ARBA" id="ARBA00012417"/>
    </source>
</evidence>
<dbReference type="InterPro" id="IPR010996">
    <property type="entry name" value="HHH_MUS81"/>
</dbReference>
<evidence type="ECO:0000256" key="7">
    <source>
        <dbReference type="ARBA" id="ARBA00022695"/>
    </source>
</evidence>
<keyword evidence="8 15" id="KW-0479">Metal-binding</keyword>
<dbReference type="SUPFAM" id="SSF81585">
    <property type="entry name" value="PsbU/PolX domain-like"/>
    <property type="match status" value="1"/>
</dbReference>
<dbReference type="CDD" id="cd00141">
    <property type="entry name" value="NT_POLXc"/>
    <property type="match status" value="1"/>
</dbReference>
<dbReference type="SUPFAM" id="SSF47802">
    <property type="entry name" value="DNA polymerase beta, N-terminal domain-like"/>
    <property type="match status" value="1"/>
</dbReference>
<evidence type="ECO:0000313" key="19">
    <source>
        <dbReference type="Proteomes" id="UP000085678"/>
    </source>
</evidence>
<dbReference type="OMA" id="GKPCGHD"/>
<evidence type="ECO:0000256" key="2">
    <source>
        <dbReference type="ARBA" id="ARBA00004123"/>
    </source>
</evidence>
<proteinExistence type="inferred from homology"/>
<dbReference type="Gene3D" id="3.30.210.10">
    <property type="entry name" value="DNA polymerase, thumb domain"/>
    <property type="match status" value="1"/>
</dbReference>
<dbReference type="InterPro" id="IPR028207">
    <property type="entry name" value="DNA_pol_B_palm_palm"/>
</dbReference>
<evidence type="ECO:0000256" key="10">
    <source>
        <dbReference type="ARBA" id="ARBA00022842"/>
    </source>
</evidence>
<dbReference type="GO" id="GO:0006303">
    <property type="term" value="P:double-strand break repair via nonhomologous end joining"/>
    <property type="evidence" value="ECO:0007669"/>
    <property type="project" value="TreeGrafter"/>
</dbReference>
<gene>
    <name evidence="20" type="primary">LOC106169975</name>
</gene>
<dbReference type="InterPro" id="IPR002054">
    <property type="entry name" value="DNA-dir_DNA_pol_X"/>
</dbReference>
<dbReference type="SUPFAM" id="SSF81301">
    <property type="entry name" value="Nucleotidyltransferase"/>
    <property type="match status" value="1"/>
</dbReference>
<dbReference type="Pfam" id="PF10391">
    <property type="entry name" value="DNA_pol_lambd_f"/>
    <property type="match status" value="1"/>
</dbReference>
<dbReference type="PROSITE" id="PS00522">
    <property type="entry name" value="DNA_POLYMERASE_X"/>
    <property type="match status" value="1"/>
</dbReference>
<feature type="binding site" evidence="16">
    <location>
        <position position="502"/>
    </location>
    <ligand>
        <name>Mg(2+)</name>
        <dbReference type="ChEBI" id="CHEBI:18420"/>
    </ligand>
</feature>
<dbReference type="GeneID" id="106169975"/>
<name>A0A1S3J3Y6_LINAN</name>
<dbReference type="PIRSF" id="PIRSF000817">
    <property type="entry name" value="DNA_NT"/>
    <property type="match status" value="1"/>
</dbReference>
<dbReference type="InterPro" id="IPR029398">
    <property type="entry name" value="PolB_thumb"/>
</dbReference>
<dbReference type="FunFam" id="1.10.150.110:FF:000003">
    <property type="entry name" value="DNA polymerase mu"/>
    <property type="match status" value="1"/>
</dbReference>
<dbReference type="InParanoid" id="A0A1S3J3Y6"/>
<evidence type="ECO:0000256" key="9">
    <source>
        <dbReference type="ARBA" id="ARBA00022763"/>
    </source>
</evidence>
<dbReference type="Proteomes" id="UP000085678">
    <property type="component" value="Unplaced"/>
</dbReference>
<dbReference type="Pfam" id="PF14716">
    <property type="entry name" value="HHH_8"/>
    <property type="match status" value="1"/>
</dbReference>
<keyword evidence="10 15" id="KW-0460">Magnesium</keyword>
<dbReference type="Gene3D" id="3.40.50.10190">
    <property type="entry name" value="BRCT domain"/>
    <property type="match status" value="1"/>
</dbReference>
<feature type="binding site" evidence="16">
    <location>
        <position position="337"/>
    </location>
    <ligand>
        <name>Mg(2+)</name>
        <dbReference type="ChEBI" id="CHEBI:18420"/>
    </ligand>
</feature>
<keyword evidence="5" id="KW-0237">DNA synthesis</keyword>
<dbReference type="InterPro" id="IPR022312">
    <property type="entry name" value="DNA_pol_X"/>
</dbReference>
<dbReference type="InterPro" id="IPR019843">
    <property type="entry name" value="DNA_pol-X_BS"/>
</dbReference>
<evidence type="ECO:0000256" key="14">
    <source>
        <dbReference type="ARBA" id="ARBA00049244"/>
    </source>
</evidence>
<protein>
    <recommendedName>
        <fullName evidence="4">DNA-directed DNA polymerase</fullName>
        <ecNumber evidence="4">2.7.7.7</ecNumber>
    </recommendedName>
</protein>
<comment type="subcellular location">
    <subcellularLocation>
        <location evidence="2 15">Nucleus</location>
    </subcellularLocation>
</comment>
<dbReference type="InterPro" id="IPR002008">
    <property type="entry name" value="DNA_pol_X_beta-like"/>
</dbReference>
<comment type="similarity">
    <text evidence="3 15">Belongs to the DNA polymerase type-X family.</text>
</comment>
<dbReference type="InterPro" id="IPR027421">
    <property type="entry name" value="DNA_pol_lamdba_lyase_dom_sf"/>
</dbReference>
<dbReference type="InterPro" id="IPR001726">
    <property type="entry name" value="TdT/Mu"/>
</dbReference>
<dbReference type="InterPro" id="IPR043519">
    <property type="entry name" value="NT_sf"/>
</dbReference>
<keyword evidence="12" id="KW-0234">DNA repair</keyword>
<keyword evidence="11" id="KW-0239">DNA-directed DNA polymerase</keyword>
<feature type="domain" description="DNA-directed DNA polymerase X" evidence="18">
    <location>
        <begin position="150"/>
        <end position="577"/>
    </location>
</feature>
<dbReference type="GO" id="GO:0003887">
    <property type="term" value="F:DNA-directed DNA polymerase activity"/>
    <property type="evidence" value="ECO:0007669"/>
    <property type="project" value="UniProtKB-UniRule"/>
</dbReference>
<dbReference type="Gene3D" id="1.10.150.20">
    <property type="entry name" value="5' to 3' exonuclease, C-terminal subdomain"/>
    <property type="match status" value="1"/>
</dbReference>
<evidence type="ECO:0000256" key="17">
    <source>
        <dbReference type="SAM" id="MobiDB-lite"/>
    </source>
</evidence>
<dbReference type="GO" id="GO:0003677">
    <property type="term" value="F:DNA binding"/>
    <property type="evidence" value="ECO:0007669"/>
    <property type="project" value="UniProtKB-UniRule"/>
</dbReference>
<reference evidence="20" key="1">
    <citation type="submission" date="2025-08" db="UniProtKB">
        <authorList>
            <consortium name="RefSeq"/>
        </authorList>
    </citation>
    <scope>IDENTIFICATION</scope>
    <source>
        <tissue evidence="20">Gonads</tissue>
    </source>
</reference>
<dbReference type="AlphaFoldDB" id="A0A1S3J3Y6"/>
<dbReference type="GO" id="GO:0046872">
    <property type="term" value="F:metal ion binding"/>
    <property type="evidence" value="ECO:0007669"/>
    <property type="project" value="UniProtKB-UniRule"/>
</dbReference>
<dbReference type="PRINTS" id="PR00870">
    <property type="entry name" value="DNAPOLXBETA"/>
</dbReference>
<dbReference type="Gene3D" id="3.30.460.10">
    <property type="entry name" value="Beta Polymerase, domain 2"/>
    <property type="match status" value="1"/>
</dbReference>
<keyword evidence="19" id="KW-1185">Reference proteome</keyword>
<dbReference type="SUPFAM" id="SSF52113">
    <property type="entry name" value="BRCT domain"/>
    <property type="match status" value="1"/>
</dbReference>
<keyword evidence="7 15" id="KW-0548">Nucleotidyltransferase</keyword>
<dbReference type="FunFam" id="3.30.210.10:FF:000004">
    <property type="entry name" value="DNA-directed DNA/RNA polymerase mu"/>
    <property type="match status" value="1"/>
</dbReference>
<dbReference type="InterPro" id="IPR036420">
    <property type="entry name" value="BRCT_dom_sf"/>
</dbReference>
<dbReference type="PANTHER" id="PTHR11276:SF40">
    <property type="entry name" value="BRCT DOMAIN-CONTAINING PROTEIN"/>
    <property type="match status" value="1"/>
</dbReference>
<evidence type="ECO:0000256" key="1">
    <source>
        <dbReference type="ARBA" id="ARBA00001946"/>
    </source>
</evidence>
<evidence type="ECO:0000259" key="18">
    <source>
        <dbReference type="SMART" id="SM00483"/>
    </source>
</evidence>